<dbReference type="GO" id="GO:0003824">
    <property type="term" value="F:catalytic activity"/>
    <property type="evidence" value="ECO:0007669"/>
    <property type="project" value="InterPro"/>
</dbReference>
<dbReference type="GO" id="GO:0008300">
    <property type="term" value="P:isoprenoid catabolic process"/>
    <property type="evidence" value="ECO:0007669"/>
    <property type="project" value="TreeGrafter"/>
</dbReference>
<dbReference type="InterPro" id="IPR001753">
    <property type="entry name" value="Enoyl-CoA_hydra/iso"/>
</dbReference>
<dbReference type="PANTHER" id="PTHR42964:SF1">
    <property type="entry name" value="POLYKETIDE BIOSYNTHESIS ENOYL-COA HYDRATASE PKSH-RELATED"/>
    <property type="match status" value="1"/>
</dbReference>
<evidence type="ECO:0000256" key="1">
    <source>
        <dbReference type="ARBA" id="ARBA00005254"/>
    </source>
</evidence>
<dbReference type="CDD" id="cd06558">
    <property type="entry name" value="crotonase-like"/>
    <property type="match status" value="1"/>
</dbReference>
<dbReference type="PANTHER" id="PTHR42964">
    <property type="entry name" value="ENOYL-COA HYDRATASE"/>
    <property type="match status" value="1"/>
</dbReference>
<reference evidence="3 4" key="1">
    <citation type="submission" date="2019-07" db="EMBL/GenBank/DDBJ databases">
        <title>Genomic Encyclopedia of Archaeal and Bacterial Type Strains, Phase II (KMG-II): from individual species to whole genera.</title>
        <authorList>
            <person name="Goeker M."/>
        </authorList>
    </citation>
    <scope>NUCLEOTIDE SEQUENCE [LARGE SCALE GENOMIC DNA]</scope>
    <source>
        <strain evidence="3 4">ATCC BAA-252</strain>
    </source>
</reference>
<dbReference type="RefSeq" id="WP_145341773.1">
    <property type="nucleotide sequence ID" value="NZ_SMLY01000085.1"/>
</dbReference>
<dbReference type="OrthoDB" id="9795613at2"/>
<comment type="caution">
    <text evidence="3">The sequence shown here is derived from an EMBL/GenBank/DDBJ whole genome shotgun (WGS) entry which is preliminary data.</text>
</comment>
<dbReference type="InterPro" id="IPR029045">
    <property type="entry name" value="ClpP/crotonase-like_dom_sf"/>
</dbReference>
<dbReference type="Pfam" id="PF00378">
    <property type="entry name" value="ECH_1"/>
    <property type="match status" value="1"/>
</dbReference>
<gene>
    <name evidence="3" type="ORF">JM93_01516</name>
</gene>
<accession>A0A562TAS1</accession>
<proteinExistence type="inferred from homology"/>
<evidence type="ECO:0000313" key="3">
    <source>
        <dbReference type="EMBL" id="TWI90533.1"/>
    </source>
</evidence>
<evidence type="ECO:0000313" key="4">
    <source>
        <dbReference type="Proteomes" id="UP000320593"/>
    </source>
</evidence>
<evidence type="ECO:0000256" key="2">
    <source>
        <dbReference type="RuleBase" id="RU003707"/>
    </source>
</evidence>
<dbReference type="InterPro" id="IPR014748">
    <property type="entry name" value="Enoyl-CoA_hydra_C"/>
</dbReference>
<dbReference type="Gene3D" id="3.90.226.10">
    <property type="entry name" value="2-enoyl-CoA Hydratase, Chain A, domain 1"/>
    <property type="match status" value="1"/>
</dbReference>
<dbReference type="InterPro" id="IPR051683">
    <property type="entry name" value="Enoyl-CoA_Hydratase/Isomerase"/>
</dbReference>
<dbReference type="Proteomes" id="UP000320593">
    <property type="component" value="Unassembled WGS sequence"/>
</dbReference>
<dbReference type="InterPro" id="IPR018376">
    <property type="entry name" value="Enoyl-CoA_hyd/isom_CS"/>
</dbReference>
<dbReference type="NCBIfam" id="NF004781">
    <property type="entry name" value="PRK06127.1"/>
    <property type="match status" value="1"/>
</dbReference>
<dbReference type="AlphaFoldDB" id="A0A562TAS1"/>
<comment type="similarity">
    <text evidence="1 2">Belongs to the enoyl-CoA hydratase/isomerase family.</text>
</comment>
<dbReference type="EMBL" id="VLLF01000002">
    <property type="protein sequence ID" value="TWI90533.1"/>
    <property type="molecule type" value="Genomic_DNA"/>
</dbReference>
<keyword evidence="4" id="KW-1185">Reference proteome</keyword>
<protein>
    <submittedName>
        <fullName evidence="3">Enoyl-CoA hydratase/carnithine racemase</fullName>
    </submittedName>
</protein>
<sequence>MSSSKTQLTATLKTEIRGFTGRLIFDNQARKNALTLEMWQALPSAVAELVSNKDVRVIVLSGTQAGPFSAGADISEFEETRSNAEKAAHYDAINVAAFKAVKHCRLPTLAEIRGHCLGGGLGLALACDLRIADDTARFAVPAGRLGLAYPAEAVSDIVAAVGSMAAKRLLFTAEVFGAAQAQSLGILSEVTNGDGLADLTEKICAQIAANAPLTLQAGKLAINALQPGAEKGLMDAAHAAAAQCFNSADFSEGRAAFKEKRSPDFKGI</sequence>
<name>A0A562TAS1_9HYPH</name>
<dbReference type="Gene3D" id="1.10.12.10">
    <property type="entry name" value="Lyase 2-enoyl-coa Hydratase, Chain A, domain 2"/>
    <property type="match status" value="1"/>
</dbReference>
<dbReference type="SUPFAM" id="SSF52096">
    <property type="entry name" value="ClpP/crotonase"/>
    <property type="match status" value="1"/>
</dbReference>
<dbReference type="PROSITE" id="PS00166">
    <property type="entry name" value="ENOYL_COA_HYDRATASE"/>
    <property type="match status" value="1"/>
</dbReference>
<organism evidence="3 4">
    <name type="scientific">Roseibium hamelinense</name>
    <dbReference type="NCBI Taxonomy" id="150831"/>
    <lineage>
        <taxon>Bacteria</taxon>
        <taxon>Pseudomonadati</taxon>
        <taxon>Pseudomonadota</taxon>
        <taxon>Alphaproteobacteria</taxon>
        <taxon>Hyphomicrobiales</taxon>
        <taxon>Stappiaceae</taxon>
        <taxon>Roseibium</taxon>
    </lineage>
</organism>